<dbReference type="InterPro" id="IPR051907">
    <property type="entry name" value="DoxX-like_oxidoreductase"/>
</dbReference>
<dbReference type="Pfam" id="PF07681">
    <property type="entry name" value="DoxX"/>
    <property type="match status" value="1"/>
</dbReference>
<dbReference type="AlphaFoldDB" id="A0A0R2PPK0"/>
<dbReference type="EMBL" id="LIAV01000187">
    <property type="protein sequence ID" value="KRO39925.1"/>
    <property type="molecule type" value="Genomic_DNA"/>
</dbReference>
<dbReference type="GO" id="GO:0005886">
    <property type="term" value="C:plasma membrane"/>
    <property type="evidence" value="ECO:0007669"/>
    <property type="project" value="UniProtKB-SubCell"/>
</dbReference>
<evidence type="ECO:0000256" key="2">
    <source>
        <dbReference type="ARBA" id="ARBA00006679"/>
    </source>
</evidence>
<name>A0A0R2PPK0_9GAMM</name>
<reference evidence="9" key="1">
    <citation type="submission" date="2015-10" db="EMBL/GenBank/DDBJ databases">
        <title>Metagenome-Assembled Genomes uncover a global brackish microbiome.</title>
        <authorList>
            <person name="Hugerth L.W."/>
            <person name="Larsson J."/>
            <person name="Alneberg J."/>
            <person name="Lindh M.V."/>
            <person name="Legrand C."/>
            <person name="Pinhassi J."/>
            <person name="Andersson A."/>
        </authorList>
    </citation>
    <scope>NUCLEOTIDE SEQUENCE [LARGE SCALE GENOMIC DNA]</scope>
</reference>
<organism evidence="8 9">
    <name type="scientific">SAR86 cluster bacterium BACL1 MAG-120920-bin57</name>
    <dbReference type="NCBI Taxonomy" id="1655571"/>
    <lineage>
        <taxon>Bacteria</taxon>
        <taxon>Pseudomonadati</taxon>
        <taxon>Pseudomonadota</taxon>
        <taxon>Gammaproteobacteria</taxon>
        <taxon>SAR86 cluster</taxon>
    </lineage>
</organism>
<dbReference type="PANTHER" id="PTHR33452">
    <property type="entry name" value="OXIDOREDUCTASE CATD-RELATED"/>
    <property type="match status" value="1"/>
</dbReference>
<protein>
    <submittedName>
        <fullName evidence="8">DoxX family protein</fullName>
    </submittedName>
</protein>
<dbReference type="PANTHER" id="PTHR33452:SF1">
    <property type="entry name" value="INNER MEMBRANE PROTEIN YPHA-RELATED"/>
    <property type="match status" value="1"/>
</dbReference>
<keyword evidence="5 7" id="KW-1133">Transmembrane helix</keyword>
<feature type="transmembrane region" description="Helical" evidence="7">
    <location>
        <begin position="87"/>
        <end position="106"/>
    </location>
</feature>
<accession>A0A0R2PPK0</accession>
<keyword evidence="6 7" id="KW-0472">Membrane</keyword>
<evidence type="ECO:0000256" key="1">
    <source>
        <dbReference type="ARBA" id="ARBA00004651"/>
    </source>
</evidence>
<dbReference type="InterPro" id="IPR032808">
    <property type="entry name" value="DoxX"/>
</dbReference>
<sequence length="138" mass="14686">MNISNYLDGIAKPLQGLAPWILRLVLGTSFILHGLGKFPLPPEKMVTWFESMGIAAPEIVASLVAMGEVAAGAAVILGGFLGATGHLLTRLGGGAVLVIMTGAFYLAHSDWFITEKLFMSEQIFLLALGLYFAIKGNH</sequence>
<proteinExistence type="inferred from homology"/>
<keyword evidence="4 7" id="KW-0812">Transmembrane</keyword>
<keyword evidence="3" id="KW-1003">Cell membrane</keyword>
<evidence type="ECO:0000256" key="4">
    <source>
        <dbReference type="ARBA" id="ARBA00022692"/>
    </source>
</evidence>
<comment type="subcellular location">
    <subcellularLocation>
        <location evidence="1">Cell membrane</location>
        <topology evidence="1">Multi-pass membrane protein</topology>
    </subcellularLocation>
</comment>
<evidence type="ECO:0000313" key="8">
    <source>
        <dbReference type="EMBL" id="KRO39925.1"/>
    </source>
</evidence>
<evidence type="ECO:0000256" key="6">
    <source>
        <dbReference type="ARBA" id="ARBA00023136"/>
    </source>
</evidence>
<evidence type="ECO:0000256" key="7">
    <source>
        <dbReference type="SAM" id="Phobius"/>
    </source>
</evidence>
<evidence type="ECO:0000313" key="9">
    <source>
        <dbReference type="Proteomes" id="UP000050874"/>
    </source>
</evidence>
<feature type="transmembrane region" description="Helical" evidence="7">
    <location>
        <begin position="59"/>
        <end position="81"/>
    </location>
</feature>
<dbReference type="Proteomes" id="UP000050874">
    <property type="component" value="Unassembled WGS sequence"/>
</dbReference>
<gene>
    <name evidence="8" type="ORF">ABR63_02410</name>
</gene>
<evidence type="ECO:0000256" key="3">
    <source>
        <dbReference type="ARBA" id="ARBA00022475"/>
    </source>
</evidence>
<feature type="transmembrane region" description="Helical" evidence="7">
    <location>
        <begin position="20"/>
        <end position="38"/>
    </location>
</feature>
<comment type="similarity">
    <text evidence="2">Belongs to the DoxX family.</text>
</comment>
<comment type="caution">
    <text evidence="8">The sequence shown here is derived from an EMBL/GenBank/DDBJ whole genome shotgun (WGS) entry which is preliminary data.</text>
</comment>
<feature type="transmembrane region" description="Helical" evidence="7">
    <location>
        <begin position="118"/>
        <end position="134"/>
    </location>
</feature>
<evidence type="ECO:0000256" key="5">
    <source>
        <dbReference type="ARBA" id="ARBA00022989"/>
    </source>
</evidence>